<dbReference type="RefSeq" id="XP_020428194.1">
    <property type="nucleotide sequence ID" value="XM_020581407.1"/>
</dbReference>
<organism evidence="4 5">
    <name type="scientific">Heterostelium pallidum (strain ATCC 26659 / Pp 5 / PN500)</name>
    <name type="common">Cellular slime mold</name>
    <name type="synonym">Polysphondylium pallidum</name>
    <dbReference type="NCBI Taxonomy" id="670386"/>
    <lineage>
        <taxon>Eukaryota</taxon>
        <taxon>Amoebozoa</taxon>
        <taxon>Evosea</taxon>
        <taxon>Eumycetozoa</taxon>
        <taxon>Dictyostelia</taxon>
        <taxon>Acytosteliales</taxon>
        <taxon>Acytosteliaceae</taxon>
        <taxon>Heterostelium</taxon>
    </lineage>
</organism>
<feature type="signal peptide" evidence="2">
    <location>
        <begin position="1"/>
        <end position="20"/>
    </location>
</feature>
<comment type="caution">
    <text evidence="4">The sequence shown here is derived from an EMBL/GenBank/DDBJ whole genome shotgun (WGS) entry which is preliminary data.</text>
</comment>
<keyword evidence="2" id="KW-0732">Signal</keyword>
<proteinExistence type="predicted"/>
<dbReference type="Proteomes" id="UP000001396">
    <property type="component" value="Unassembled WGS sequence"/>
</dbReference>
<dbReference type="InParanoid" id="D3BRM8"/>
<keyword evidence="1" id="KW-1133">Transmembrane helix</keyword>
<evidence type="ECO:0000259" key="3">
    <source>
        <dbReference type="PROSITE" id="PS00022"/>
    </source>
</evidence>
<dbReference type="AlphaFoldDB" id="D3BRM8"/>
<keyword evidence="1" id="KW-0812">Transmembrane</keyword>
<evidence type="ECO:0000256" key="1">
    <source>
        <dbReference type="SAM" id="Phobius"/>
    </source>
</evidence>
<dbReference type="OMA" id="TREMINC"/>
<dbReference type="EMBL" id="ADBJ01000050">
    <property type="protein sequence ID" value="EFA76060.1"/>
    <property type="molecule type" value="Genomic_DNA"/>
</dbReference>
<dbReference type="InterPro" id="IPR000742">
    <property type="entry name" value="EGF"/>
</dbReference>
<sequence>MNKKYLLLLLFTVVLNNISSNSNIVVFAEYDIDKTEANSLNWLIQQYGMSLYMKGYTCSSYNIDQYQSNYIECVDDPSKNVSHITTIYYSDMPFNDTGSPPFIDALSFGYLKTLVLSPNQDVKDISYNILRLLDQPENINITNLQLINQKIDVYEPFPRYLYQNLQLKIMGTTSSGFPQPIMINDGGFPKLTQLTITINHSLTLNHSTITNLSLVTSDLCLISANSLRIAEISQCNFSNPLDFSGTENLVLEIKDSINLNLTNMNYTQRLLIENTPFESFPPESWFAPGFELILSETGVTGVLPHYIKNIPYTFYVTDSNTSLVTAQLYDTYCLTDLNIRVATLTSNYVPDCFYCYWDRMETFLPTNTQPPPDNFKCNVSLDSQVFYTDSIYNFYISGKNLGYGDGGMSSDLSLIYSNTLFRYFVSSLSGKQKIVFSRKYNVSSDVIWGQQPRTDISLAFYNFETKDTRICTRGHFNEYSPFILSGDNRPCERITVSSNWLNCTIYGYNPQNTVSMNVSDTVQSLGFYSYRDLVIKSVSNITYEGGDITIKANFGKYNFKTQAWVNNTQCEEILVTDDMLICNIKLSLENQPTVLDLMVYSNSYTVYTKLNVVEFLNDCGEDSLCNGNGQCLFGRCQCTNEYYGNYCDYKIETNINFVPNDTSPSPAILNNGVSFSFNIHSIQEIDPLGNLIQEIPTDKWDSKVSENTITSVTTYTYTITNSTTNIIASIEYSTVGRTVVFANQSNYYSPYNLKLSIEIDDWQYSSLLNNLVINVLTKYDNSEATEKCSGAISSGKDPNNLNSINYIGVNLGGTTFYGRFLPLGIFDGRVIQISNELKPSESPEFTTVAIKIPHCKSCKIDPDFTMLLNPSGECNNPEHKSKSWMIAAVVAVTGSIFIAFVVGTIIYIIKKKKKNRDHKRRTGKLKQYYDNQL</sequence>
<dbReference type="GeneID" id="31366108"/>
<evidence type="ECO:0000256" key="2">
    <source>
        <dbReference type="SAM" id="SignalP"/>
    </source>
</evidence>
<dbReference type="PANTHER" id="PTHR24032:SF16">
    <property type="entry name" value="EGF-LIKE DOMAIN-CONTAINING PROTEIN"/>
    <property type="match status" value="1"/>
</dbReference>
<keyword evidence="1" id="KW-0472">Membrane</keyword>
<dbReference type="PROSITE" id="PS00022">
    <property type="entry name" value="EGF_1"/>
    <property type="match status" value="1"/>
</dbReference>
<feature type="domain" description="EGF-like" evidence="3">
    <location>
        <begin position="636"/>
        <end position="647"/>
    </location>
</feature>
<protein>
    <recommendedName>
        <fullName evidence="3">EGF-like domain-containing protein</fullName>
    </recommendedName>
</protein>
<evidence type="ECO:0000313" key="4">
    <source>
        <dbReference type="EMBL" id="EFA76060.1"/>
    </source>
</evidence>
<dbReference type="SUPFAM" id="SSF57196">
    <property type="entry name" value="EGF/Laminin"/>
    <property type="match status" value="1"/>
</dbReference>
<keyword evidence="5" id="KW-1185">Reference proteome</keyword>
<dbReference type="PANTHER" id="PTHR24032">
    <property type="entry name" value="EGF-LIKE DOMAIN-CONTAINING PROTEIN-RELATED-RELATED"/>
    <property type="match status" value="1"/>
</dbReference>
<dbReference type="Gene3D" id="2.10.25.10">
    <property type="entry name" value="Laminin"/>
    <property type="match status" value="1"/>
</dbReference>
<accession>D3BRM8</accession>
<name>D3BRM8_HETP5</name>
<dbReference type="InterPro" id="IPR053331">
    <property type="entry name" value="EGF-like_comC"/>
</dbReference>
<evidence type="ECO:0000313" key="5">
    <source>
        <dbReference type="Proteomes" id="UP000001396"/>
    </source>
</evidence>
<feature type="transmembrane region" description="Helical" evidence="1">
    <location>
        <begin position="884"/>
        <end position="909"/>
    </location>
</feature>
<reference evidence="4 5" key="1">
    <citation type="journal article" date="2011" name="Genome Res.">
        <title>Phylogeny-wide analysis of social amoeba genomes highlights ancient origins for complex intercellular communication.</title>
        <authorList>
            <person name="Heidel A.J."/>
            <person name="Lawal H.M."/>
            <person name="Felder M."/>
            <person name="Schilde C."/>
            <person name="Helps N.R."/>
            <person name="Tunggal B."/>
            <person name="Rivero F."/>
            <person name="John U."/>
            <person name="Schleicher M."/>
            <person name="Eichinger L."/>
            <person name="Platzer M."/>
            <person name="Noegel A.A."/>
            <person name="Schaap P."/>
            <person name="Gloeckner G."/>
        </authorList>
    </citation>
    <scope>NUCLEOTIDE SEQUENCE [LARGE SCALE GENOMIC DNA]</scope>
    <source>
        <strain evidence="5">ATCC 26659 / Pp 5 / PN500</strain>
    </source>
</reference>
<gene>
    <name evidence="4" type="ORF">PPL_10639</name>
</gene>
<feature type="chain" id="PRO_5003042466" description="EGF-like domain-containing protein" evidence="2">
    <location>
        <begin position="21"/>
        <end position="933"/>
    </location>
</feature>